<dbReference type="SUPFAM" id="SSF57933">
    <property type="entry name" value="TAZ domain"/>
    <property type="match status" value="2"/>
</dbReference>
<keyword evidence="10" id="KW-0539">Nucleus</keyword>
<feature type="domain" description="TAZ-type" evidence="14">
    <location>
        <begin position="369"/>
        <end position="454"/>
    </location>
</feature>
<keyword evidence="6 12" id="KW-0862">Zinc</keyword>
<dbReference type="InterPro" id="IPR000197">
    <property type="entry name" value="Znf_TAZ"/>
</dbReference>
<keyword evidence="16" id="KW-1185">Reference proteome</keyword>
<dbReference type="EMBL" id="OW152815">
    <property type="protein sequence ID" value="CAH2063706.1"/>
    <property type="molecule type" value="Genomic_DNA"/>
</dbReference>
<name>A0ABN8IUJ0_9NEOP</name>
<dbReference type="PROSITE" id="PS50134">
    <property type="entry name" value="ZF_TAZ"/>
    <property type="match status" value="2"/>
</dbReference>
<feature type="zinc finger region" description="TAZ-type" evidence="12">
    <location>
        <begin position="369"/>
        <end position="454"/>
    </location>
</feature>
<dbReference type="Gene3D" id="1.20.1020.10">
    <property type="entry name" value="TAZ domain"/>
    <property type="match status" value="2"/>
</dbReference>
<keyword evidence="5 12" id="KW-0863">Zinc-finger</keyword>
<feature type="zinc finger region" description="TAZ-type" evidence="12">
    <location>
        <begin position="158"/>
        <end position="247"/>
    </location>
</feature>
<keyword evidence="3" id="KW-0808">Transferase</keyword>
<dbReference type="PANTHER" id="PTHR13808:SF1">
    <property type="entry name" value="HISTONE ACETYLTRANSFERASE"/>
    <property type="match status" value="1"/>
</dbReference>
<proteinExistence type="predicted"/>
<dbReference type="SMART" id="SM00551">
    <property type="entry name" value="ZnF_TAZ"/>
    <property type="match status" value="2"/>
</dbReference>
<evidence type="ECO:0000256" key="12">
    <source>
        <dbReference type="PROSITE-ProRule" id="PRU00203"/>
    </source>
</evidence>
<reference evidence="15" key="1">
    <citation type="submission" date="2022-03" db="EMBL/GenBank/DDBJ databases">
        <authorList>
            <person name="Martin H S."/>
        </authorList>
    </citation>
    <scope>NUCLEOTIDE SEQUENCE</scope>
</reference>
<evidence type="ECO:0000313" key="16">
    <source>
        <dbReference type="Proteomes" id="UP000837857"/>
    </source>
</evidence>
<evidence type="ECO:0000256" key="8">
    <source>
        <dbReference type="ARBA" id="ARBA00023015"/>
    </source>
</evidence>
<evidence type="ECO:0000256" key="13">
    <source>
        <dbReference type="SAM" id="MobiDB-lite"/>
    </source>
</evidence>
<keyword evidence="4 12" id="KW-0479">Metal-binding</keyword>
<comment type="catalytic activity">
    <reaction evidence="11">
        <text>L-lysyl-[protein] + acetyl-CoA = N(6)-acetyl-L-lysyl-[protein] + CoA + H(+)</text>
        <dbReference type="Rhea" id="RHEA:45948"/>
        <dbReference type="Rhea" id="RHEA-COMP:9752"/>
        <dbReference type="Rhea" id="RHEA-COMP:10731"/>
        <dbReference type="ChEBI" id="CHEBI:15378"/>
        <dbReference type="ChEBI" id="CHEBI:29969"/>
        <dbReference type="ChEBI" id="CHEBI:57287"/>
        <dbReference type="ChEBI" id="CHEBI:57288"/>
        <dbReference type="ChEBI" id="CHEBI:61930"/>
        <dbReference type="EC" id="2.3.1.48"/>
    </reaction>
</comment>
<feature type="compositionally biased region" description="Basic and acidic residues" evidence="13">
    <location>
        <begin position="18"/>
        <end position="28"/>
    </location>
</feature>
<evidence type="ECO:0000256" key="6">
    <source>
        <dbReference type="ARBA" id="ARBA00022833"/>
    </source>
</evidence>
<feature type="domain" description="TAZ-type" evidence="14">
    <location>
        <begin position="158"/>
        <end position="247"/>
    </location>
</feature>
<sequence>MHPKQSIMGNAWNNNHPPPDEDAPHDGNDAEGNGDPLQAGAIPEANGEGFQPGEFMENSLNERIAPPDDLMNPSSNGDAPQDRNDAEGNEDPAHAGAIPEANGEERVVYIYWPDMLDTGDYFYVEQPPGTTRSSPVTIPPPKNIPLAVNNPQLLLLNKSLEDLAVTKEMLHLLSLMLHSRLCLSRQWGPVPEECPLSNCEYMRSILTHLENCDDWSCRTPDCKYTYVILDHWDNCPTKAECALCGTYIRGITPNYLQSIMDYDSDESDATSYFRESRLRWASVGDNGDAPQVGDPPQVEDGLEALGADIQPPRVVYILWPGIADGDDYFLVEHPPGLTKSFRVKIPPPKNIPLAVNNPRLLLFNKSLEDLAVTKDMLHLLSLMLHARICLNRQWVPVRDDCPLPNCEHMRSILTHIENCNNWSCREPDCKYTFVILNHWDHCPRKVECPLCGTFIRGVAPELL</sequence>
<keyword evidence="7" id="KW-0156">Chromatin regulator</keyword>
<evidence type="ECO:0000256" key="9">
    <source>
        <dbReference type="ARBA" id="ARBA00023163"/>
    </source>
</evidence>
<evidence type="ECO:0000313" key="15">
    <source>
        <dbReference type="EMBL" id="CAH2063706.1"/>
    </source>
</evidence>
<comment type="subcellular location">
    <subcellularLocation>
        <location evidence="1">Nucleus</location>
    </subcellularLocation>
</comment>
<evidence type="ECO:0000259" key="14">
    <source>
        <dbReference type="PROSITE" id="PS50134"/>
    </source>
</evidence>
<organism evidence="15 16">
    <name type="scientific">Iphiclides podalirius</name>
    <name type="common">scarce swallowtail</name>
    <dbReference type="NCBI Taxonomy" id="110791"/>
    <lineage>
        <taxon>Eukaryota</taxon>
        <taxon>Metazoa</taxon>
        <taxon>Ecdysozoa</taxon>
        <taxon>Arthropoda</taxon>
        <taxon>Hexapoda</taxon>
        <taxon>Insecta</taxon>
        <taxon>Pterygota</taxon>
        <taxon>Neoptera</taxon>
        <taxon>Endopterygota</taxon>
        <taxon>Lepidoptera</taxon>
        <taxon>Glossata</taxon>
        <taxon>Ditrysia</taxon>
        <taxon>Papilionoidea</taxon>
        <taxon>Papilionidae</taxon>
        <taxon>Papilioninae</taxon>
        <taxon>Iphiclides</taxon>
    </lineage>
</organism>
<keyword evidence="9" id="KW-0804">Transcription</keyword>
<evidence type="ECO:0000256" key="7">
    <source>
        <dbReference type="ARBA" id="ARBA00022853"/>
    </source>
</evidence>
<dbReference type="Proteomes" id="UP000837857">
    <property type="component" value="Chromosome 3"/>
</dbReference>
<dbReference type="InterPro" id="IPR035898">
    <property type="entry name" value="TAZ_dom_sf"/>
</dbReference>
<dbReference type="EC" id="2.3.1.48" evidence="2"/>
<evidence type="ECO:0000256" key="1">
    <source>
        <dbReference type="ARBA" id="ARBA00004123"/>
    </source>
</evidence>
<feature type="non-terminal residue" evidence="15">
    <location>
        <position position="1"/>
    </location>
</feature>
<evidence type="ECO:0000256" key="2">
    <source>
        <dbReference type="ARBA" id="ARBA00013184"/>
    </source>
</evidence>
<accession>A0ABN8IUJ0</accession>
<evidence type="ECO:0000256" key="4">
    <source>
        <dbReference type="ARBA" id="ARBA00022723"/>
    </source>
</evidence>
<dbReference type="Pfam" id="PF02135">
    <property type="entry name" value="zf-TAZ"/>
    <property type="match status" value="2"/>
</dbReference>
<evidence type="ECO:0000256" key="3">
    <source>
        <dbReference type="ARBA" id="ARBA00022679"/>
    </source>
</evidence>
<evidence type="ECO:0000256" key="10">
    <source>
        <dbReference type="ARBA" id="ARBA00023242"/>
    </source>
</evidence>
<feature type="region of interest" description="Disordered" evidence="13">
    <location>
        <begin position="1"/>
        <end position="99"/>
    </location>
</feature>
<gene>
    <name evidence="15" type="ORF">IPOD504_LOCUS12638</name>
</gene>
<evidence type="ECO:0000256" key="11">
    <source>
        <dbReference type="ARBA" id="ARBA00048017"/>
    </source>
</evidence>
<dbReference type="PANTHER" id="PTHR13808">
    <property type="entry name" value="CBP/P300-RELATED"/>
    <property type="match status" value="1"/>
</dbReference>
<dbReference type="InterPro" id="IPR013178">
    <property type="entry name" value="Histone_AcTrfase_Rtt109/CBP"/>
</dbReference>
<evidence type="ECO:0000256" key="5">
    <source>
        <dbReference type="ARBA" id="ARBA00022771"/>
    </source>
</evidence>
<keyword evidence="8" id="KW-0805">Transcription regulation</keyword>
<protein>
    <recommendedName>
        <fullName evidence="2">histone acetyltransferase</fullName>
        <ecNumber evidence="2">2.3.1.48</ecNumber>
    </recommendedName>
</protein>